<comment type="caution">
    <text evidence="1">The sequence shown here is derived from an EMBL/GenBank/DDBJ whole genome shotgun (WGS) entry which is preliminary data.</text>
</comment>
<protein>
    <submittedName>
        <fullName evidence="1">Uncharacterized protein</fullName>
    </submittedName>
</protein>
<proteinExistence type="predicted"/>
<gene>
    <name evidence="1" type="ORF">GOODEAATRI_034372</name>
</gene>
<evidence type="ECO:0000313" key="2">
    <source>
        <dbReference type="Proteomes" id="UP001476798"/>
    </source>
</evidence>
<sequence length="150" mass="16476">MAIKENRFIKDGTILINPNPGPDPAVHLPFLQASSSGGDQRRLAIFSPLEGEFPVADQRSLDEALGIFDAGRESHDSAPETGTDISTPFFRTEDAEADATPVQAQSFKDDFERELLEGPISPDGLFGPLSSLWWGRCRPLKRRGVKLNLK</sequence>
<accession>A0ABV0PJI6</accession>
<organism evidence="1 2">
    <name type="scientific">Goodea atripinnis</name>
    <dbReference type="NCBI Taxonomy" id="208336"/>
    <lineage>
        <taxon>Eukaryota</taxon>
        <taxon>Metazoa</taxon>
        <taxon>Chordata</taxon>
        <taxon>Craniata</taxon>
        <taxon>Vertebrata</taxon>
        <taxon>Euteleostomi</taxon>
        <taxon>Actinopterygii</taxon>
        <taxon>Neopterygii</taxon>
        <taxon>Teleostei</taxon>
        <taxon>Neoteleostei</taxon>
        <taxon>Acanthomorphata</taxon>
        <taxon>Ovalentaria</taxon>
        <taxon>Atherinomorphae</taxon>
        <taxon>Cyprinodontiformes</taxon>
        <taxon>Goodeidae</taxon>
        <taxon>Goodea</taxon>
    </lineage>
</organism>
<keyword evidence="2" id="KW-1185">Reference proteome</keyword>
<dbReference type="Proteomes" id="UP001476798">
    <property type="component" value="Unassembled WGS sequence"/>
</dbReference>
<name>A0ABV0PJI6_9TELE</name>
<dbReference type="EMBL" id="JAHRIO010078613">
    <property type="protein sequence ID" value="MEQ2183594.1"/>
    <property type="molecule type" value="Genomic_DNA"/>
</dbReference>
<evidence type="ECO:0000313" key="1">
    <source>
        <dbReference type="EMBL" id="MEQ2183594.1"/>
    </source>
</evidence>
<reference evidence="1 2" key="1">
    <citation type="submission" date="2021-06" db="EMBL/GenBank/DDBJ databases">
        <authorList>
            <person name="Palmer J.M."/>
        </authorList>
    </citation>
    <scope>NUCLEOTIDE SEQUENCE [LARGE SCALE GENOMIC DNA]</scope>
    <source>
        <strain evidence="1 2">GA_2019</strain>
        <tissue evidence="1">Muscle</tissue>
    </source>
</reference>